<protein>
    <submittedName>
        <fullName evidence="1 2">Uncharacterized protein</fullName>
    </submittedName>
</protein>
<dbReference type="AlphaFoldDB" id="A0A0Q3HDC1"/>
<dbReference type="EMBL" id="CM000883">
    <property type="protein sequence ID" value="PNT65141.1"/>
    <property type="molecule type" value="Genomic_DNA"/>
</dbReference>
<dbReference type="Gramene" id="PNT65145">
    <property type="protein sequence ID" value="PNT65145"/>
    <property type="gene ID" value="BRADI_4g37923v3"/>
</dbReference>
<dbReference type="EnsemblPlants" id="PNT65142">
    <property type="protein sequence ID" value="PNT65142"/>
    <property type="gene ID" value="BRADI_4g37923v3"/>
</dbReference>
<dbReference type="Proteomes" id="UP000008810">
    <property type="component" value="Chromosome 4"/>
</dbReference>
<dbReference type="EMBL" id="CM000883">
    <property type="protein sequence ID" value="KQJ91474.1"/>
    <property type="molecule type" value="Genomic_DNA"/>
</dbReference>
<keyword evidence="3" id="KW-1185">Reference proteome</keyword>
<dbReference type="EnsemblPlants" id="PNT65150">
    <property type="protein sequence ID" value="PNT65150"/>
    <property type="gene ID" value="BRADI_4g37923v3"/>
</dbReference>
<dbReference type="EMBL" id="CM000883">
    <property type="protein sequence ID" value="PNT65152.1"/>
    <property type="molecule type" value="Genomic_DNA"/>
</dbReference>
<dbReference type="EnsemblPlants" id="PNT65146">
    <property type="protein sequence ID" value="PNT65146"/>
    <property type="gene ID" value="BRADI_4g37923v3"/>
</dbReference>
<dbReference type="EMBL" id="CM000883">
    <property type="protein sequence ID" value="PNT65147.1"/>
    <property type="molecule type" value="Genomic_DNA"/>
</dbReference>
<proteinExistence type="predicted"/>
<dbReference type="EMBL" id="CM000883">
    <property type="protein sequence ID" value="PNT65151.1"/>
    <property type="molecule type" value="Genomic_DNA"/>
</dbReference>
<dbReference type="Gramene" id="PNT65152">
    <property type="protein sequence ID" value="PNT65152"/>
    <property type="gene ID" value="BRADI_4g37923v3"/>
</dbReference>
<dbReference type="Gramene" id="PNT65147">
    <property type="protein sequence ID" value="PNT65147"/>
    <property type="gene ID" value="BRADI_4g37923v3"/>
</dbReference>
<dbReference type="EMBL" id="CM000883">
    <property type="protein sequence ID" value="PNT65149.1"/>
    <property type="molecule type" value="Genomic_DNA"/>
</dbReference>
<dbReference type="EnsemblPlants" id="PNT65152">
    <property type="protein sequence ID" value="PNT65152"/>
    <property type="gene ID" value="BRADI_4g37923v3"/>
</dbReference>
<dbReference type="EMBL" id="CM000883">
    <property type="protein sequence ID" value="PNT65144.1"/>
    <property type="molecule type" value="Genomic_DNA"/>
</dbReference>
<dbReference type="Gramene" id="PNT65140">
    <property type="protein sequence ID" value="PNT65140"/>
    <property type="gene ID" value="BRADI_4g37923v3"/>
</dbReference>
<dbReference type="Gramene" id="PNT65142">
    <property type="protein sequence ID" value="PNT65142"/>
    <property type="gene ID" value="BRADI_4g37923v3"/>
</dbReference>
<dbReference type="EMBL" id="CM000883">
    <property type="protein sequence ID" value="PNT65150.1"/>
    <property type="molecule type" value="Genomic_DNA"/>
</dbReference>
<dbReference type="EnsemblPlants" id="PNT65141">
    <property type="protein sequence ID" value="PNT65141"/>
    <property type="gene ID" value="BRADI_4g37923v3"/>
</dbReference>
<dbReference type="EnsemblPlants" id="PNT65145">
    <property type="protein sequence ID" value="PNT65145"/>
    <property type="gene ID" value="BRADI_4g37923v3"/>
</dbReference>
<accession>A0A0Q3HDC1</accession>
<evidence type="ECO:0000313" key="3">
    <source>
        <dbReference type="Proteomes" id="UP000008810"/>
    </source>
</evidence>
<evidence type="ECO:0000313" key="2">
    <source>
        <dbReference type="EnsemblPlants" id="KQJ91474"/>
    </source>
</evidence>
<dbReference type="EMBL" id="CM000883">
    <property type="protein sequence ID" value="PNT65148.1"/>
    <property type="molecule type" value="Genomic_DNA"/>
</dbReference>
<dbReference type="EnsemblPlants" id="PNT65147">
    <property type="protein sequence ID" value="PNT65147"/>
    <property type="gene ID" value="BRADI_4g37923v3"/>
</dbReference>
<dbReference type="Gramene" id="PNT65146">
    <property type="protein sequence ID" value="PNT65146"/>
    <property type="gene ID" value="BRADI_4g37923v3"/>
</dbReference>
<dbReference type="Gramene" id="KQJ91474">
    <property type="protein sequence ID" value="KQJ91474"/>
    <property type="gene ID" value="BRADI_4g37923v3"/>
</dbReference>
<reference evidence="1" key="2">
    <citation type="submission" date="2017-06" db="EMBL/GenBank/DDBJ databases">
        <title>WGS assembly of Brachypodium distachyon.</title>
        <authorList>
            <consortium name="The International Brachypodium Initiative"/>
            <person name="Lucas S."/>
            <person name="Harmon-Smith M."/>
            <person name="Lail K."/>
            <person name="Tice H."/>
            <person name="Grimwood J."/>
            <person name="Bruce D."/>
            <person name="Barry K."/>
            <person name="Shu S."/>
            <person name="Lindquist E."/>
            <person name="Wang M."/>
            <person name="Pitluck S."/>
            <person name="Vogel J.P."/>
            <person name="Garvin D.F."/>
            <person name="Mockler T.C."/>
            <person name="Schmutz J."/>
            <person name="Rokhsar D."/>
            <person name="Bevan M.W."/>
        </authorList>
    </citation>
    <scope>NUCLEOTIDE SEQUENCE</scope>
    <source>
        <strain evidence="1">Bd21</strain>
    </source>
</reference>
<dbReference type="EnsemblPlants" id="PNT65143">
    <property type="protein sequence ID" value="PNT65143"/>
    <property type="gene ID" value="BRADI_4g37923v3"/>
</dbReference>
<dbReference type="EMBL" id="CM000883">
    <property type="protein sequence ID" value="PNT65146.1"/>
    <property type="molecule type" value="Genomic_DNA"/>
</dbReference>
<dbReference type="EMBL" id="CM000883">
    <property type="protein sequence ID" value="PNT65140.1"/>
    <property type="molecule type" value="Genomic_DNA"/>
</dbReference>
<dbReference type="Gramene" id="PNT65151">
    <property type="protein sequence ID" value="PNT65151"/>
    <property type="gene ID" value="BRADI_4g37923v3"/>
</dbReference>
<dbReference type="EnsemblPlants" id="PNT65140">
    <property type="protein sequence ID" value="PNT65140"/>
    <property type="gene ID" value="BRADI_4g37923v3"/>
</dbReference>
<dbReference type="EMBL" id="CM000883">
    <property type="protein sequence ID" value="PNT65145.1"/>
    <property type="molecule type" value="Genomic_DNA"/>
</dbReference>
<dbReference type="InParanoid" id="A0A0Q3HDC1"/>
<dbReference type="EnsemblPlants" id="KQJ91474">
    <property type="protein sequence ID" value="KQJ91474"/>
    <property type="gene ID" value="BRADI_4g37923v3"/>
</dbReference>
<dbReference type="Gramene" id="PNT65144">
    <property type="protein sequence ID" value="PNT65144"/>
    <property type="gene ID" value="BRADI_4g37923v3"/>
</dbReference>
<evidence type="ECO:0000313" key="1">
    <source>
        <dbReference type="EMBL" id="KQJ91474.1"/>
    </source>
</evidence>
<organism evidence="1">
    <name type="scientific">Brachypodium distachyon</name>
    <name type="common">Purple false brome</name>
    <name type="synonym">Trachynia distachya</name>
    <dbReference type="NCBI Taxonomy" id="15368"/>
    <lineage>
        <taxon>Eukaryota</taxon>
        <taxon>Viridiplantae</taxon>
        <taxon>Streptophyta</taxon>
        <taxon>Embryophyta</taxon>
        <taxon>Tracheophyta</taxon>
        <taxon>Spermatophyta</taxon>
        <taxon>Magnoliopsida</taxon>
        <taxon>Liliopsida</taxon>
        <taxon>Poales</taxon>
        <taxon>Poaceae</taxon>
        <taxon>BOP clade</taxon>
        <taxon>Pooideae</taxon>
        <taxon>Stipodae</taxon>
        <taxon>Brachypodieae</taxon>
        <taxon>Brachypodium</taxon>
    </lineage>
</organism>
<dbReference type="EnsemblPlants" id="PNT65151">
    <property type="protein sequence ID" value="PNT65151"/>
    <property type="gene ID" value="BRADI_4g37923v3"/>
</dbReference>
<reference evidence="2" key="3">
    <citation type="submission" date="2018-08" db="UniProtKB">
        <authorList>
            <consortium name="EnsemblPlants"/>
        </authorList>
    </citation>
    <scope>IDENTIFICATION</scope>
    <source>
        <strain evidence="2">cv. Bd21</strain>
    </source>
</reference>
<dbReference type="Gramene" id="PNT65148">
    <property type="protein sequence ID" value="PNT65148"/>
    <property type="gene ID" value="BRADI_4g37923v3"/>
</dbReference>
<sequence>MSKASSTNCLSSSQMCFCIQDGYPRHKADVRKLSKTTTFGVMFSQNHHLENLLPSTLGQIVAQNPCSRITGRNPDSHVPGPPVRICLLL</sequence>
<dbReference type="EnsemblPlants" id="PNT65149">
    <property type="protein sequence ID" value="PNT65149"/>
    <property type="gene ID" value="BRADI_4g37923v3"/>
</dbReference>
<dbReference type="EMBL" id="CM000883">
    <property type="protein sequence ID" value="PNT65142.1"/>
    <property type="molecule type" value="Genomic_DNA"/>
</dbReference>
<name>A0A0Q3HDC1_BRADI</name>
<reference evidence="1 2" key="1">
    <citation type="journal article" date="2010" name="Nature">
        <title>Genome sequencing and analysis of the model grass Brachypodium distachyon.</title>
        <authorList>
            <consortium name="International Brachypodium Initiative"/>
        </authorList>
    </citation>
    <scope>NUCLEOTIDE SEQUENCE [LARGE SCALE GENOMIC DNA]</scope>
    <source>
        <strain evidence="1 2">Bd21</strain>
    </source>
</reference>
<dbReference type="EnsemblPlants" id="PNT65144">
    <property type="protein sequence ID" value="PNT65144"/>
    <property type="gene ID" value="BRADI_4g37923v3"/>
</dbReference>
<dbReference type="EMBL" id="CM000883">
    <property type="protein sequence ID" value="PNT65143.1"/>
    <property type="molecule type" value="Genomic_DNA"/>
</dbReference>
<dbReference type="Gramene" id="PNT65141">
    <property type="protein sequence ID" value="PNT65141"/>
    <property type="gene ID" value="BRADI_4g37923v3"/>
</dbReference>
<dbReference type="Gramene" id="PNT65143">
    <property type="protein sequence ID" value="PNT65143"/>
    <property type="gene ID" value="BRADI_4g37923v3"/>
</dbReference>
<dbReference type="Gramene" id="PNT65150">
    <property type="protein sequence ID" value="PNT65150"/>
    <property type="gene ID" value="BRADI_4g37923v3"/>
</dbReference>
<gene>
    <name evidence="1" type="ORF">BRADI_4g37923v3</name>
</gene>
<dbReference type="Gramene" id="PNT65149">
    <property type="protein sequence ID" value="PNT65149"/>
    <property type="gene ID" value="BRADI_4g37923v3"/>
</dbReference>
<dbReference type="EnsemblPlants" id="PNT65148">
    <property type="protein sequence ID" value="PNT65148"/>
    <property type="gene ID" value="BRADI_4g37923v3"/>
</dbReference>